<proteinExistence type="predicted"/>
<gene>
    <name evidence="1" type="ORF">TPLL2_0344a</name>
</gene>
<dbReference type="EMBL" id="CP097901">
    <property type="protein sequence ID" value="WKC72214.1"/>
    <property type="molecule type" value="Genomic_DNA"/>
</dbReference>
<keyword evidence="2" id="KW-1185">Reference proteome</keyword>
<reference evidence="1 2" key="1">
    <citation type="submission" date="2022-05" db="EMBL/GenBank/DDBJ databases">
        <title>Treponema leporis L2 test.</title>
        <authorList>
            <person name="Cejkova D."/>
        </authorList>
    </citation>
    <scope>NUCLEOTIDE SEQUENCE [LARGE SCALE GENOMIC DNA]</scope>
    <source>
        <strain evidence="1 2">L2</strain>
    </source>
</reference>
<protein>
    <submittedName>
        <fullName evidence="1">Uncharacterized protein</fullName>
    </submittedName>
</protein>
<accession>A0ABY9E2N6</accession>
<evidence type="ECO:0000313" key="2">
    <source>
        <dbReference type="Proteomes" id="UP001321460"/>
    </source>
</evidence>
<evidence type="ECO:0000313" key="1">
    <source>
        <dbReference type="EMBL" id="WKC72214.1"/>
    </source>
</evidence>
<organism evidence="1 2">
    <name type="scientific">Treponema paraluiscuniculi</name>
    <dbReference type="NCBI Taxonomy" id="53435"/>
    <lineage>
        <taxon>Bacteria</taxon>
        <taxon>Pseudomonadati</taxon>
        <taxon>Spirochaetota</taxon>
        <taxon>Spirochaetia</taxon>
        <taxon>Spirochaetales</taxon>
        <taxon>Treponemataceae</taxon>
        <taxon>Treponema</taxon>
    </lineage>
</organism>
<dbReference type="Proteomes" id="UP001321460">
    <property type="component" value="Chromosome"/>
</dbReference>
<name>A0ABY9E2N6_9SPIR</name>
<sequence length="82" mass="8900">MCKVGADGGDVLFGRNYEHYVCATRAHVFAKKVGPQSTGAPFNAVGEACGTQRAQRMLELIPRMEYATHRLLGTSVHFLSAC</sequence>